<evidence type="ECO:0000256" key="5">
    <source>
        <dbReference type="ARBA" id="ARBA00023136"/>
    </source>
</evidence>
<evidence type="ECO:0000256" key="3">
    <source>
        <dbReference type="ARBA" id="ARBA00022692"/>
    </source>
</evidence>
<dbReference type="GO" id="GO:0140359">
    <property type="term" value="F:ABC-type transporter activity"/>
    <property type="evidence" value="ECO:0007669"/>
    <property type="project" value="InterPro"/>
</dbReference>
<keyword evidence="2" id="KW-1003">Cell membrane</keyword>
<accession>A0A9D1WE67</accession>
<keyword evidence="4 6" id="KW-1133">Transmembrane helix</keyword>
<keyword evidence="5 6" id="KW-0472">Membrane</keyword>
<protein>
    <submittedName>
        <fullName evidence="8">ABC transporter permease</fullName>
    </submittedName>
</protein>
<evidence type="ECO:0000259" key="7">
    <source>
        <dbReference type="Pfam" id="PF12698"/>
    </source>
</evidence>
<evidence type="ECO:0000256" key="2">
    <source>
        <dbReference type="ARBA" id="ARBA00022475"/>
    </source>
</evidence>
<dbReference type="AlphaFoldDB" id="A0A9D1WE67"/>
<dbReference type="InterPro" id="IPR051449">
    <property type="entry name" value="ABC-2_transporter_component"/>
</dbReference>
<dbReference type="PANTHER" id="PTHR30294:SF29">
    <property type="entry name" value="MULTIDRUG ABC TRANSPORTER PERMEASE YBHS-RELATED"/>
    <property type="match status" value="1"/>
</dbReference>
<organism evidence="8 9">
    <name type="scientific">Candidatus Anaerobiospirillum pullistercoris</name>
    <dbReference type="NCBI Taxonomy" id="2838452"/>
    <lineage>
        <taxon>Bacteria</taxon>
        <taxon>Pseudomonadati</taxon>
        <taxon>Pseudomonadota</taxon>
        <taxon>Gammaproteobacteria</taxon>
        <taxon>Aeromonadales</taxon>
        <taxon>Succinivibrionaceae</taxon>
        <taxon>Anaerobiospirillum</taxon>
    </lineage>
</organism>
<dbReference type="Proteomes" id="UP000886829">
    <property type="component" value="Unassembled WGS sequence"/>
</dbReference>
<evidence type="ECO:0000256" key="6">
    <source>
        <dbReference type="SAM" id="Phobius"/>
    </source>
</evidence>
<feature type="non-terminal residue" evidence="8">
    <location>
        <position position="187"/>
    </location>
</feature>
<reference evidence="8" key="1">
    <citation type="journal article" date="2021" name="PeerJ">
        <title>Extensive microbial diversity within the chicken gut microbiome revealed by metagenomics and culture.</title>
        <authorList>
            <person name="Gilroy R."/>
            <person name="Ravi A."/>
            <person name="Getino M."/>
            <person name="Pursley I."/>
            <person name="Horton D.L."/>
            <person name="Alikhan N.F."/>
            <person name="Baker D."/>
            <person name="Gharbi K."/>
            <person name="Hall N."/>
            <person name="Watson M."/>
            <person name="Adriaenssens E.M."/>
            <person name="Foster-Nyarko E."/>
            <person name="Jarju S."/>
            <person name="Secka A."/>
            <person name="Antonio M."/>
            <person name="Oren A."/>
            <person name="Chaudhuri R.R."/>
            <person name="La Ragione R."/>
            <person name="Hildebrand F."/>
            <person name="Pallen M.J."/>
        </authorList>
    </citation>
    <scope>NUCLEOTIDE SEQUENCE</scope>
    <source>
        <strain evidence="8">USASDec5-558</strain>
    </source>
</reference>
<dbReference type="Pfam" id="PF12698">
    <property type="entry name" value="ABC2_membrane_3"/>
    <property type="match status" value="1"/>
</dbReference>
<name>A0A9D1WE67_9GAMM</name>
<dbReference type="InterPro" id="IPR013525">
    <property type="entry name" value="ABC2_TM"/>
</dbReference>
<feature type="domain" description="ABC-2 type transporter transmembrane" evidence="7">
    <location>
        <begin position="23"/>
        <end position="177"/>
    </location>
</feature>
<comment type="subcellular location">
    <subcellularLocation>
        <location evidence="1">Cell membrane</location>
        <topology evidence="1">Multi-pass membrane protein</topology>
    </subcellularLocation>
</comment>
<dbReference type="EMBL" id="DXEV01000151">
    <property type="protein sequence ID" value="HIX57304.1"/>
    <property type="molecule type" value="Genomic_DNA"/>
</dbReference>
<comment type="caution">
    <text evidence="8">The sequence shown here is derived from an EMBL/GenBank/DDBJ whole genome shotgun (WGS) entry which is preliminary data.</text>
</comment>
<evidence type="ECO:0000313" key="8">
    <source>
        <dbReference type="EMBL" id="HIX57304.1"/>
    </source>
</evidence>
<gene>
    <name evidence="8" type="ORF">H9850_07520</name>
</gene>
<feature type="transmembrane region" description="Helical" evidence="6">
    <location>
        <begin position="24"/>
        <end position="43"/>
    </location>
</feature>
<proteinExistence type="predicted"/>
<dbReference type="Gene3D" id="3.40.1710.10">
    <property type="entry name" value="abc type-2 transporter like domain"/>
    <property type="match status" value="1"/>
</dbReference>
<sequence length="187" mass="20552">MAINKTHVMALIAKEVQQIRADKSVLIVVFILPILLVLLYGSGLRLDVKPVSVALVSPQMENVISKEIAFTLAGSEYFEFTQVNNAIEARELMKRHEIDAYILLPSNLEQSIYHQDIQVMIVINGSSAPLATLARTYLEAVLQNSVNLKGLSRQVSYLTHGTSINLSTNLPNTYQSPLSTTSGGQDP</sequence>
<evidence type="ECO:0000256" key="1">
    <source>
        <dbReference type="ARBA" id="ARBA00004651"/>
    </source>
</evidence>
<evidence type="ECO:0000313" key="9">
    <source>
        <dbReference type="Proteomes" id="UP000886829"/>
    </source>
</evidence>
<keyword evidence="3 6" id="KW-0812">Transmembrane</keyword>
<dbReference type="PANTHER" id="PTHR30294">
    <property type="entry name" value="MEMBRANE COMPONENT OF ABC TRANSPORTER YHHJ-RELATED"/>
    <property type="match status" value="1"/>
</dbReference>
<reference evidence="8" key="2">
    <citation type="submission" date="2021-04" db="EMBL/GenBank/DDBJ databases">
        <authorList>
            <person name="Gilroy R."/>
        </authorList>
    </citation>
    <scope>NUCLEOTIDE SEQUENCE</scope>
    <source>
        <strain evidence="8">USASDec5-558</strain>
    </source>
</reference>
<evidence type="ECO:0000256" key="4">
    <source>
        <dbReference type="ARBA" id="ARBA00022989"/>
    </source>
</evidence>
<dbReference type="GO" id="GO:0005886">
    <property type="term" value="C:plasma membrane"/>
    <property type="evidence" value="ECO:0007669"/>
    <property type="project" value="UniProtKB-SubCell"/>
</dbReference>